<keyword evidence="3" id="KW-1185">Reference proteome</keyword>
<dbReference type="PANTHER" id="PTHR11203:SF49">
    <property type="entry name" value="BLL1145 PROTEIN"/>
    <property type="match status" value="1"/>
</dbReference>
<dbReference type="PANTHER" id="PTHR11203">
    <property type="entry name" value="CLEAVAGE AND POLYADENYLATION SPECIFICITY FACTOR FAMILY MEMBER"/>
    <property type="match status" value="1"/>
</dbReference>
<dbReference type="InterPro" id="IPR050698">
    <property type="entry name" value="MBL"/>
</dbReference>
<dbReference type="Pfam" id="PF12706">
    <property type="entry name" value="Lactamase_B_2"/>
    <property type="match status" value="1"/>
</dbReference>
<dbReference type="AlphaFoldDB" id="A0A212S061"/>
<dbReference type="RefSeq" id="WP_088521675.1">
    <property type="nucleotide sequence ID" value="NZ_FYDG01000010.1"/>
</dbReference>
<dbReference type="Gene3D" id="3.60.15.10">
    <property type="entry name" value="Ribonuclease Z/Hydroxyacylglutathione hydrolase-like"/>
    <property type="match status" value="1"/>
</dbReference>
<dbReference type="NCBIfam" id="TIGR04122">
    <property type="entry name" value="Xnuc_lig_assoc"/>
    <property type="match status" value="1"/>
</dbReference>
<dbReference type="InterPro" id="IPR036866">
    <property type="entry name" value="RibonucZ/Hydroxyglut_hydro"/>
</dbReference>
<accession>A0A212S061</accession>
<dbReference type="Proteomes" id="UP000198418">
    <property type="component" value="Unassembled WGS sequence"/>
</dbReference>
<proteinExistence type="predicted"/>
<name>A0A212S061_RHOAC</name>
<sequence length="337" mass="36771">MRPQDLLVLRPDGLCCPPGDFLIDPLRPAARAVITHGHSDHARAGHDEVLCTAATAAIMRARLGEGAAGRFHTLDYGETVRIGEVDVTLAPAGHVLGSAQVLLEWRGLRMVFSGDYKRDPDPTCAPFEPIRCHVFITEATFGLPVFRRPAPGDEIDRLRASMARAPQRWHVVGAYALGKAQRLIAELRAAGEDRAILMHGAAMKICALYEEFGVRLGALEPARADSAKSSAPGLALCPPSALQDRWSQKFGDPVRGMASGWMQIKGRARQRGVELPLILSDHADWTQLQQTILDTGAEEIWITHGQEDALMRWCDLRGLAARPLNLAGYEGEEEAAE</sequence>
<feature type="domain" description="Metallo-beta-lactamase" evidence="1">
    <location>
        <begin position="3"/>
        <end position="153"/>
    </location>
</feature>
<dbReference type="SMART" id="SM00849">
    <property type="entry name" value="Lactamase_B"/>
    <property type="match status" value="1"/>
</dbReference>
<organism evidence="2 3">
    <name type="scientific">Rhodoblastus acidophilus</name>
    <name type="common">Rhodopseudomonas acidophila</name>
    <dbReference type="NCBI Taxonomy" id="1074"/>
    <lineage>
        <taxon>Bacteria</taxon>
        <taxon>Pseudomonadati</taxon>
        <taxon>Pseudomonadota</taxon>
        <taxon>Alphaproteobacteria</taxon>
        <taxon>Hyphomicrobiales</taxon>
        <taxon>Rhodoblastaceae</taxon>
        <taxon>Rhodoblastus</taxon>
    </lineage>
</organism>
<dbReference type="InterPro" id="IPR026360">
    <property type="entry name" value="Xnuc_lig_assoc"/>
</dbReference>
<protein>
    <submittedName>
        <fullName evidence="2">Putative mRNA 3-end processing factor</fullName>
    </submittedName>
</protein>
<evidence type="ECO:0000313" key="3">
    <source>
        <dbReference type="Proteomes" id="UP000198418"/>
    </source>
</evidence>
<dbReference type="GO" id="GO:0004521">
    <property type="term" value="F:RNA endonuclease activity"/>
    <property type="evidence" value="ECO:0007669"/>
    <property type="project" value="TreeGrafter"/>
</dbReference>
<dbReference type="SUPFAM" id="SSF56281">
    <property type="entry name" value="Metallo-hydrolase/oxidoreductase"/>
    <property type="match status" value="1"/>
</dbReference>
<dbReference type="OrthoDB" id="9803916at2"/>
<evidence type="ECO:0000259" key="1">
    <source>
        <dbReference type="SMART" id="SM00849"/>
    </source>
</evidence>
<evidence type="ECO:0000313" key="2">
    <source>
        <dbReference type="EMBL" id="SNB78525.1"/>
    </source>
</evidence>
<reference evidence="3" key="1">
    <citation type="submission" date="2017-06" db="EMBL/GenBank/DDBJ databases">
        <authorList>
            <person name="Varghese N."/>
            <person name="Submissions S."/>
        </authorList>
    </citation>
    <scope>NUCLEOTIDE SEQUENCE [LARGE SCALE GENOMIC DNA]</scope>
    <source>
        <strain evidence="3">DSM 137</strain>
    </source>
</reference>
<dbReference type="InterPro" id="IPR001279">
    <property type="entry name" value="Metallo-B-lactamas"/>
</dbReference>
<gene>
    <name evidence="2" type="ORF">SAMN06265338_11014</name>
</gene>
<dbReference type="EMBL" id="FYDG01000010">
    <property type="protein sequence ID" value="SNB78525.1"/>
    <property type="molecule type" value="Genomic_DNA"/>
</dbReference>